<protein>
    <submittedName>
        <fullName evidence="2">Molybdopterin biosynthesis protein MoeB</fullName>
    </submittedName>
</protein>
<dbReference type="CDD" id="cd00757">
    <property type="entry name" value="ThiF_MoeB_HesA_family"/>
    <property type="match status" value="1"/>
</dbReference>
<sequence>MLTTNEQLKYQRQIMLKQIGESGQLALQKSKVLIVGLGGLGHPVAMYLAAAGIGELFLADGDDVDVSNLQRQVLFSQQDIGENKAQLVADKLLVQNPDIDIEVIDEMLDEETAEYYCSLVDIVIDCTDNINTRLLLNKVSYEHGKTLISGAATGFDGQCFVLNRLSSEDKTPTHGCYQCLIPSEQDVPARNCATVGIIGPILGIVGSMQALMCIKTIVGLNVPSHQLMVFDGMFQQWQSFNLTANQHCPVCR</sequence>
<keyword evidence="3" id="KW-1185">Reference proteome</keyword>
<dbReference type="PANTHER" id="PTHR10953:SF240">
    <property type="entry name" value="SULFUR CARRIER PROTEIN THIS ADENYLYLTRANSFERASE"/>
    <property type="match status" value="1"/>
</dbReference>
<dbReference type="Pfam" id="PF00899">
    <property type="entry name" value="ThiF"/>
    <property type="match status" value="1"/>
</dbReference>
<dbReference type="Proteomes" id="UP001157134">
    <property type="component" value="Unassembled WGS sequence"/>
</dbReference>
<dbReference type="InterPro" id="IPR035985">
    <property type="entry name" value="Ubiquitin-activating_enz"/>
</dbReference>
<gene>
    <name evidence="2" type="primary">thiF</name>
    <name evidence="2" type="ORF">tloyanaT_15030</name>
</gene>
<reference evidence="2 3" key="1">
    <citation type="submission" date="2023-03" db="EMBL/GenBank/DDBJ databases">
        <title>Thalassotalea loyana LMG 22536T draft genome sequence.</title>
        <authorList>
            <person name="Sawabe T."/>
        </authorList>
    </citation>
    <scope>NUCLEOTIDE SEQUENCE [LARGE SCALE GENOMIC DNA]</scope>
    <source>
        <strain evidence="2 3">LMG 22536</strain>
    </source>
</reference>
<name>A0ABQ6HFJ2_9GAMM</name>
<dbReference type="RefSeq" id="WP_284297161.1">
    <property type="nucleotide sequence ID" value="NZ_BSSV01000002.1"/>
</dbReference>
<proteinExistence type="predicted"/>
<evidence type="ECO:0000313" key="2">
    <source>
        <dbReference type="EMBL" id="GLX85251.1"/>
    </source>
</evidence>
<dbReference type="Gene3D" id="3.40.50.720">
    <property type="entry name" value="NAD(P)-binding Rossmann-like Domain"/>
    <property type="match status" value="1"/>
</dbReference>
<dbReference type="InterPro" id="IPR045886">
    <property type="entry name" value="ThiF/MoeB/HesA"/>
</dbReference>
<dbReference type="EMBL" id="BSSV01000002">
    <property type="protein sequence ID" value="GLX85251.1"/>
    <property type="molecule type" value="Genomic_DNA"/>
</dbReference>
<dbReference type="PANTHER" id="PTHR10953">
    <property type="entry name" value="UBIQUITIN-ACTIVATING ENZYME E1"/>
    <property type="match status" value="1"/>
</dbReference>
<dbReference type="InterPro" id="IPR000594">
    <property type="entry name" value="ThiF_NAD_FAD-bd"/>
</dbReference>
<dbReference type="SUPFAM" id="SSF69572">
    <property type="entry name" value="Activating enzymes of the ubiquitin-like proteins"/>
    <property type="match status" value="1"/>
</dbReference>
<feature type="domain" description="THIF-type NAD/FAD binding fold" evidence="1">
    <location>
        <begin position="10"/>
        <end position="250"/>
    </location>
</feature>
<evidence type="ECO:0000313" key="3">
    <source>
        <dbReference type="Proteomes" id="UP001157134"/>
    </source>
</evidence>
<comment type="caution">
    <text evidence="2">The sequence shown here is derived from an EMBL/GenBank/DDBJ whole genome shotgun (WGS) entry which is preliminary data.</text>
</comment>
<accession>A0ABQ6HFJ2</accession>
<organism evidence="2 3">
    <name type="scientific">Thalassotalea loyana</name>
    <dbReference type="NCBI Taxonomy" id="280483"/>
    <lineage>
        <taxon>Bacteria</taxon>
        <taxon>Pseudomonadati</taxon>
        <taxon>Pseudomonadota</taxon>
        <taxon>Gammaproteobacteria</taxon>
        <taxon>Alteromonadales</taxon>
        <taxon>Colwelliaceae</taxon>
        <taxon>Thalassotalea</taxon>
    </lineage>
</organism>
<evidence type="ECO:0000259" key="1">
    <source>
        <dbReference type="Pfam" id="PF00899"/>
    </source>
</evidence>